<keyword evidence="4" id="KW-0456">Lyase</keyword>
<dbReference type="GO" id="GO:0016846">
    <property type="term" value="F:carbon-sulfur lyase activity"/>
    <property type="evidence" value="ECO:0007669"/>
    <property type="project" value="InterPro"/>
</dbReference>
<dbReference type="PANTHER" id="PTHR33337">
    <property type="entry name" value="GFA DOMAIN-CONTAINING PROTEIN"/>
    <property type="match status" value="1"/>
</dbReference>
<dbReference type="Gene3D" id="3.90.1590.10">
    <property type="entry name" value="glutathione-dependent formaldehyde- activating enzyme (gfa)"/>
    <property type="match status" value="1"/>
</dbReference>
<accession>A0AAN7TJC3</accession>
<feature type="domain" description="CENP-V/GFA" evidence="5">
    <location>
        <begin position="40"/>
        <end position="159"/>
    </location>
</feature>
<gene>
    <name evidence="6" type="ORF">LTR62_003722</name>
</gene>
<name>A0AAN7TJC3_9PEZI</name>
<dbReference type="EMBL" id="JAVRRL010000027">
    <property type="protein sequence ID" value="KAK5112900.1"/>
    <property type="molecule type" value="Genomic_DNA"/>
</dbReference>
<keyword evidence="3" id="KW-0862">Zinc</keyword>
<comment type="similarity">
    <text evidence="1">Belongs to the Gfa family.</text>
</comment>
<dbReference type="InterPro" id="IPR011057">
    <property type="entry name" value="Mss4-like_sf"/>
</dbReference>
<evidence type="ECO:0000256" key="3">
    <source>
        <dbReference type="ARBA" id="ARBA00022833"/>
    </source>
</evidence>
<evidence type="ECO:0000256" key="1">
    <source>
        <dbReference type="ARBA" id="ARBA00005495"/>
    </source>
</evidence>
<protein>
    <recommendedName>
        <fullName evidence="5">CENP-V/GFA domain-containing protein</fullName>
    </recommendedName>
</protein>
<evidence type="ECO:0000313" key="7">
    <source>
        <dbReference type="Proteomes" id="UP001310890"/>
    </source>
</evidence>
<proteinExistence type="inferred from homology"/>
<evidence type="ECO:0000256" key="4">
    <source>
        <dbReference type="ARBA" id="ARBA00023239"/>
    </source>
</evidence>
<dbReference type="Proteomes" id="UP001310890">
    <property type="component" value="Unassembled WGS sequence"/>
</dbReference>
<dbReference type="InterPro" id="IPR006913">
    <property type="entry name" value="CENP-V/GFA"/>
</dbReference>
<sequence length="169" mass="18844">MSAYLSRLIRIQPTLNPRITPFTSAIRRQSTMSSPPTVTKTATCLCGSVSFTSTGVDKGSVLCHCSNCQKFGGGPFMHNTRLIQAENKFTRGEEILKKYEDRDTKNGNVLERYFCGNCGSPMMFKSPNTPGLVVLQSGTLQEQQQPRFELYGENRHGWIPDLTAKKAKM</sequence>
<dbReference type="Pfam" id="PF04828">
    <property type="entry name" value="GFA"/>
    <property type="match status" value="1"/>
</dbReference>
<evidence type="ECO:0000313" key="6">
    <source>
        <dbReference type="EMBL" id="KAK5112900.1"/>
    </source>
</evidence>
<comment type="caution">
    <text evidence="6">The sequence shown here is derived from an EMBL/GenBank/DDBJ whole genome shotgun (WGS) entry which is preliminary data.</text>
</comment>
<reference evidence="6" key="1">
    <citation type="submission" date="2023-08" db="EMBL/GenBank/DDBJ databases">
        <title>Black Yeasts Isolated from many extreme environments.</title>
        <authorList>
            <person name="Coleine C."/>
            <person name="Stajich J.E."/>
            <person name="Selbmann L."/>
        </authorList>
    </citation>
    <scope>NUCLEOTIDE SEQUENCE</scope>
    <source>
        <strain evidence="6">CCFEE 5401</strain>
    </source>
</reference>
<dbReference type="PANTHER" id="PTHR33337:SF40">
    <property type="entry name" value="CENP-V_GFA DOMAIN-CONTAINING PROTEIN-RELATED"/>
    <property type="match status" value="1"/>
</dbReference>
<dbReference type="SUPFAM" id="SSF51316">
    <property type="entry name" value="Mss4-like"/>
    <property type="match status" value="1"/>
</dbReference>
<dbReference type="PROSITE" id="PS51891">
    <property type="entry name" value="CENP_V_GFA"/>
    <property type="match status" value="1"/>
</dbReference>
<keyword evidence="2" id="KW-0479">Metal-binding</keyword>
<evidence type="ECO:0000256" key="2">
    <source>
        <dbReference type="ARBA" id="ARBA00022723"/>
    </source>
</evidence>
<dbReference type="AlphaFoldDB" id="A0AAN7TJC3"/>
<dbReference type="GO" id="GO:0046872">
    <property type="term" value="F:metal ion binding"/>
    <property type="evidence" value="ECO:0007669"/>
    <property type="project" value="UniProtKB-KW"/>
</dbReference>
<evidence type="ECO:0000259" key="5">
    <source>
        <dbReference type="PROSITE" id="PS51891"/>
    </source>
</evidence>
<organism evidence="6 7">
    <name type="scientific">Meristemomyces frigidus</name>
    <dbReference type="NCBI Taxonomy" id="1508187"/>
    <lineage>
        <taxon>Eukaryota</taxon>
        <taxon>Fungi</taxon>
        <taxon>Dikarya</taxon>
        <taxon>Ascomycota</taxon>
        <taxon>Pezizomycotina</taxon>
        <taxon>Dothideomycetes</taxon>
        <taxon>Dothideomycetidae</taxon>
        <taxon>Mycosphaerellales</taxon>
        <taxon>Teratosphaeriaceae</taxon>
        <taxon>Meristemomyces</taxon>
    </lineage>
</organism>